<evidence type="ECO:0000313" key="2">
    <source>
        <dbReference type="Proteomes" id="UP000774750"/>
    </source>
</evidence>
<dbReference type="InterPro" id="IPR059166">
    <property type="entry name" value="PLD-like_cat"/>
</dbReference>
<dbReference type="Proteomes" id="UP000774750">
    <property type="component" value="Unassembled WGS sequence"/>
</dbReference>
<comment type="caution">
    <text evidence="1">The sequence shown here is derived from an EMBL/GenBank/DDBJ whole genome shotgun (WGS) entry which is preliminary data.</text>
</comment>
<proteinExistence type="predicted"/>
<dbReference type="AlphaFoldDB" id="A0A939BEF3"/>
<gene>
    <name evidence="1" type="ORF">H6A12_06665</name>
</gene>
<reference evidence="1" key="1">
    <citation type="submission" date="2020-08" db="EMBL/GenBank/DDBJ databases">
        <authorList>
            <person name="Cejkova D."/>
            <person name="Kubasova T."/>
            <person name="Jahodarova E."/>
            <person name="Rychlik I."/>
        </authorList>
    </citation>
    <scope>NUCLEOTIDE SEQUENCE</scope>
    <source>
        <strain evidence="1">An559</strain>
    </source>
</reference>
<protein>
    <submittedName>
        <fullName evidence="1">Phospholipase D family protein</fullName>
    </submittedName>
</protein>
<keyword evidence="2" id="KW-1185">Reference proteome</keyword>
<dbReference type="Gene3D" id="3.30.870.10">
    <property type="entry name" value="Endonuclease Chain A"/>
    <property type="match status" value="1"/>
</dbReference>
<dbReference type="RefSeq" id="WP_204446137.1">
    <property type="nucleotide sequence ID" value="NZ_JACJKY010000008.1"/>
</dbReference>
<name>A0A939BEF3_9FIRM</name>
<dbReference type="CDD" id="cd09176">
    <property type="entry name" value="PLDc_unchar6"/>
    <property type="match status" value="1"/>
</dbReference>
<organism evidence="1 2">
    <name type="scientific">Merdimmobilis hominis</name>
    <dbReference type="NCBI Taxonomy" id="2897707"/>
    <lineage>
        <taxon>Bacteria</taxon>
        <taxon>Bacillati</taxon>
        <taxon>Bacillota</taxon>
        <taxon>Clostridia</taxon>
        <taxon>Eubacteriales</taxon>
        <taxon>Oscillospiraceae</taxon>
        <taxon>Merdimmobilis</taxon>
    </lineage>
</organism>
<accession>A0A939BEF3</accession>
<evidence type="ECO:0000313" key="1">
    <source>
        <dbReference type="EMBL" id="MBM6920831.1"/>
    </source>
</evidence>
<sequence>MFKTNDTRSRVNYGNILLPPEGYTLNFAVGTTYSLDLEALTTVCLSLGLAEDTDSALLQNPVSMLNALQKVSEKVLIFCEAGQIKMPGAPNALSLMLEKMIVPIALPKARGINHYPAFHSKTWILQYVNAEGEYCYRFAVLSRNLTFDRSWDVSFSMDSSKTAKTAKKTQPIIEHLEFLRNQVKPTIQNARAKRSALRRLCESLDGVSFSTDSKEFGDDFEIMPLGIGSGAYDMNKDPLLCQKQWIADYSFHELVVFSPFVSGSLIEYWNKPEHSLTGTTRTLITRKSELSKFTAEQCSRFQVYTLKDDIVDGEEAVSDEAVEKQKQDIHAKIFLRKKYSDVDLYLGSMNATYSAVNKNVEMMIRLRTKNRYYNSDMFLQDLFCGKADNPQNPFELSSPKEALPDPAQETTNHLEQVVKAICRLPMKAVVTERDGKYDVSLEIGGHIPDEAITITPFRRNVPMRIENTMVFPQLDILQVSEFYMVRVESEDMAVERIVMVPTTGIPEERENAVVNSVVKDKRTFVEYVAFVLGDSYLLSLMEERTLAGAGSWNSGHESLPALYEKMLKTALEEPEKIGELGYLLQMITKEDIVPDEFRDLYATFKKTLRLK</sequence>
<dbReference type="EMBL" id="JACJKY010000008">
    <property type="protein sequence ID" value="MBM6920831.1"/>
    <property type="molecule type" value="Genomic_DNA"/>
</dbReference>
<reference evidence="1" key="2">
    <citation type="journal article" date="2021" name="Sci. Rep.">
        <title>The distribution of antibiotic resistance genes in chicken gut microbiota commensals.</title>
        <authorList>
            <person name="Juricova H."/>
            <person name="Matiasovicova J."/>
            <person name="Kubasova T."/>
            <person name="Cejkova D."/>
            <person name="Rychlik I."/>
        </authorList>
    </citation>
    <scope>NUCLEOTIDE SEQUENCE</scope>
    <source>
        <strain evidence="1">An559</strain>
    </source>
</reference>